<dbReference type="SMR" id="A0A6I6JXX6"/>
<reference evidence="8 9" key="1">
    <citation type="submission" date="2019-11" db="EMBL/GenBank/DDBJ databases">
        <authorList>
            <person name="Zheng R.K."/>
            <person name="Sun C.M."/>
        </authorList>
    </citation>
    <scope>NUCLEOTIDE SEQUENCE [LARGE SCALE GENOMIC DNA]</scope>
    <source>
        <strain evidence="8 9">WC007</strain>
    </source>
</reference>
<gene>
    <name evidence="8" type="ORF">GM418_15420</name>
</gene>
<dbReference type="AlphaFoldDB" id="A0A6I6JXX6"/>
<evidence type="ECO:0000259" key="7">
    <source>
        <dbReference type="Pfam" id="PF01120"/>
    </source>
</evidence>
<keyword evidence="3 6" id="KW-0732">Signal</keyword>
<evidence type="ECO:0000313" key="8">
    <source>
        <dbReference type="EMBL" id="QGY45012.1"/>
    </source>
</evidence>
<name>A0A6I6JXX6_9BACT</name>
<dbReference type="EMBL" id="CP046401">
    <property type="protein sequence ID" value="QGY45012.1"/>
    <property type="molecule type" value="Genomic_DNA"/>
</dbReference>
<dbReference type="GO" id="GO:0004560">
    <property type="term" value="F:alpha-L-fucosidase activity"/>
    <property type="evidence" value="ECO:0007669"/>
    <property type="project" value="InterPro"/>
</dbReference>
<feature type="chain" id="PRO_5026344068" description="alpha-L-fucosidase" evidence="6">
    <location>
        <begin position="24"/>
        <end position="449"/>
    </location>
</feature>
<accession>A0A6I6JXX6</accession>
<dbReference type="InterPro" id="IPR057739">
    <property type="entry name" value="Glyco_hydro_29_N"/>
</dbReference>
<dbReference type="Gene3D" id="3.20.20.80">
    <property type="entry name" value="Glycosidases"/>
    <property type="match status" value="1"/>
</dbReference>
<dbReference type="PROSITE" id="PS51257">
    <property type="entry name" value="PROKAR_LIPOPROTEIN"/>
    <property type="match status" value="1"/>
</dbReference>
<dbReference type="PANTHER" id="PTHR10030:SF37">
    <property type="entry name" value="ALPHA-L-FUCOSIDASE-RELATED"/>
    <property type="match status" value="1"/>
</dbReference>
<sequence length="449" mass="50224">MYSKLLFFLAVAVILISCNSSQKQILPAKSHLEWSDAEIGALFHLDVQVFEPEYKWRETRDHQPNPSVFNPKQLDTDQWIKAAKSAGATYAVLVAKHCSGFSLWPTKAHEYSVKSSPWKNGEGDVVKDFIASCKKYGVKPGIYASASANAYCHVDNPGLVLSGDSDEQKKYNEIVKTQLTELWTQYGDLFEIWFDGGVLPPDKGGIEMLSLLEKYQPNAIAFQGPYGFTNNIRWVGNENGVAPYPCWARADSTTSATGLIQIKGLNGNPDGAFWCPGEADFPLREHAFQGGWFWHEGEDSTLRSVNDLMERYIQSVGRNTNMLLGIVVDDRGLVPDADVTRLAEFGNELKSQFAESLGRTGGKGNIFTVNFPSPQKINYVVIEEDISKGERIRDYKLFVKQEENWKQISEGSCIGHKRIEKTPNLITTGIKIEITRAFGTPLIKEINCY</sequence>
<dbReference type="GO" id="GO:0006004">
    <property type="term" value="P:fucose metabolic process"/>
    <property type="evidence" value="ECO:0007669"/>
    <property type="project" value="TreeGrafter"/>
</dbReference>
<dbReference type="InterPro" id="IPR017853">
    <property type="entry name" value="GH"/>
</dbReference>
<dbReference type="Proteomes" id="UP000428260">
    <property type="component" value="Chromosome"/>
</dbReference>
<evidence type="ECO:0000256" key="5">
    <source>
        <dbReference type="ARBA" id="ARBA00023295"/>
    </source>
</evidence>
<proteinExistence type="inferred from homology"/>
<dbReference type="KEGG" id="mcos:GM418_15420"/>
<comment type="similarity">
    <text evidence="1">Belongs to the glycosyl hydrolase 29 family.</text>
</comment>
<keyword evidence="5" id="KW-0326">Glycosidase</keyword>
<dbReference type="RefSeq" id="WP_158867869.1">
    <property type="nucleotide sequence ID" value="NZ_CP046401.1"/>
</dbReference>
<dbReference type="PANTHER" id="PTHR10030">
    <property type="entry name" value="ALPHA-L-FUCOSIDASE"/>
    <property type="match status" value="1"/>
</dbReference>
<dbReference type="SMART" id="SM00812">
    <property type="entry name" value="Alpha_L_fucos"/>
    <property type="match status" value="1"/>
</dbReference>
<evidence type="ECO:0000313" key="9">
    <source>
        <dbReference type="Proteomes" id="UP000428260"/>
    </source>
</evidence>
<evidence type="ECO:0000256" key="3">
    <source>
        <dbReference type="ARBA" id="ARBA00022729"/>
    </source>
</evidence>
<dbReference type="Gene3D" id="2.60.120.260">
    <property type="entry name" value="Galactose-binding domain-like"/>
    <property type="match status" value="1"/>
</dbReference>
<feature type="domain" description="Glycoside hydrolase family 29 N-terminal" evidence="7">
    <location>
        <begin position="44"/>
        <end position="350"/>
    </location>
</feature>
<dbReference type="Pfam" id="PF01120">
    <property type="entry name" value="Alpha_L_fucos"/>
    <property type="match status" value="1"/>
</dbReference>
<dbReference type="GO" id="GO:0016139">
    <property type="term" value="P:glycoside catabolic process"/>
    <property type="evidence" value="ECO:0007669"/>
    <property type="project" value="TreeGrafter"/>
</dbReference>
<dbReference type="InterPro" id="IPR000933">
    <property type="entry name" value="Glyco_hydro_29"/>
</dbReference>
<evidence type="ECO:0000256" key="1">
    <source>
        <dbReference type="ARBA" id="ARBA00007951"/>
    </source>
</evidence>
<organism evidence="8 9">
    <name type="scientific">Maribellus comscasis</name>
    <dbReference type="NCBI Taxonomy" id="2681766"/>
    <lineage>
        <taxon>Bacteria</taxon>
        <taxon>Pseudomonadati</taxon>
        <taxon>Bacteroidota</taxon>
        <taxon>Bacteroidia</taxon>
        <taxon>Marinilabiliales</taxon>
        <taxon>Prolixibacteraceae</taxon>
        <taxon>Maribellus</taxon>
    </lineage>
</organism>
<dbReference type="GO" id="GO:0005764">
    <property type="term" value="C:lysosome"/>
    <property type="evidence" value="ECO:0007669"/>
    <property type="project" value="TreeGrafter"/>
</dbReference>
<dbReference type="EC" id="3.2.1.51" evidence="2"/>
<feature type="signal peptide" evidence="6">
    <location>
        <begin position="1"/>
        <end position="23"/>
    </location>
</feature>
<keyword evidence="9" id="KW-1185">Reference proteome</keyword>
<evidence type="ECO:0000256" key="6">
    <source>
        <dbReference type="SAM" id="SignalP"/>
    </source>
</evidence>
<evidence type="ECO:0000256" key="2">
    <source>
        <dbReference type="ARBA" id="ARBA00012662"/>
    </source>
</evidence>
<dbReference type="SUPFAM" id="SSF51445">
    <property type="entry name" value="(Trans)glycosidases"/>
    <property type="match status" value="1"/>
</dbReference>
<keyword evidence="4" id="KW-0378">Hydrolase</keyword>
<evidence type="ECO:0000256" key="4">
    <source>
        <dbReference type="ARBA" id="ARBA00022801"/>
    </source>
</evidence>
<protein>
    <recommendedName>
        <fullName evidence="2">alpha-L-fucosidase</fullName>
        <ecNumber evidence="2">3.2.1.51</ecNumber>
    </recommendedName>
</protein>